<feature type="compositionally biased region" description="Low complexity" evidence="6">
    <location>
        <begin position="390"/>
        <end position="404"/>
    </location>
</feature>
<feature type="domain" description="Histone deacetylase" evidence="7">
    <location>
        <begin position="1"/>
        <end position="212"/>
    </location>
</feature>
<dbReference type="Proteomes" id="UP000593567">
    <property type="component" value="Unassembled WGS sequence"/>
</dbReference>
<feature type="compositionally biased region" description="Low complexity" evidence="6">
    <location>
        <begin position="416"/>
        <end position="430"/>
    </location>
</feature>
<dbReference type="PRINTS" id="PR01271">
    <property type="entry name" value="HISDACETLASE"/>
</dbReference>
<dbReference type="GO" id="GO:0016581">
    <property type="term" value="C:NuRD complex"/>
    <property type="evidence" value="ECO:0007669"/>
    <property type="project" value="TreeGrafter"/>
</dbReference>
<feature type="compositionally biased region" description="Acidic residues" evidence="6">
    <location>
        <begin position="313"/>
        <end position="323"/>
    </location>
</feature>
<evidence type="ECO:0000256" key="5">
    <source>
        <dbReference type="ARBA" id="ARBA00022853"/>
    </source>
</evidence>
<dbReference type="InterPro" id="IPR037138">
    <property type="entry name" value="His_deacetylse_dom_sf"/>
</dbReference>
<accession>A0A7J7JPC7</accession>
<dbReference type="GO" id="GO:0031507">
    <property type="term" value="P:heterochromatin formation"/>
    <property type="evidence" value="ECO:0007669"/>
    <property type="project" value="TreeGrafter"/>
</dbReference>
<dbReference type="PANTHER" id="PTHR10625">
    <property type="entry name" value="HISTONE DEACETYLASE HDAC1-RELATED"/>
    <property type="match status" value="1"/>
</dbReference>
<keyword evidence="4" id="KW-0378">Hydrolase</keyword>
<gene>
    <name evidence="8" type="ORF">EB796_013494</name>
</gene>
<organism evidence="8 9">
    <name type="scientific">Bugula neritina</name>
    <name type="common">Brown bryozoan</name>
    <name type="synonym">Sertularia neritina</name>
    <dbReference type="NCBI Taxonomy" id="10212"/>
    <lineage>
        <taxon>Eukaryota</taxon>
        <taxon>Metazoa</taxon>
        <taxon>Spiralia</taxon>
        <taxon>Lophotrochozoa</taxon>
        <taxon>Bryozoa</taxon>
        <taxon>Gymnolaemata</taxon>
        <taxon>Cheilostomatida</taxon>
        <taxon>Flustrina</taxon>
        <taxon>Buguloidea</taxon>
        <taxon>Bugulidae</taxon>
        <taxon>Bugula</taxon>
    </lineage>
</organism>
<dbReference type="GO" id="GO:0141221">
    <property type="term" value="F:histone deacetylase activity, hydrolytic mechanism"/>
    <property type="evidence" value="ECO:0007669"/>
    <property type="project" value="UniProtKB-EC"/>
</dbReference>
<feature type="compositionally biased region" description="Basic and acidic residues" evidence="6">
    <location>
        <begin position="289"/>
        <end position="312"/>
    </location>
</feature>
<reference evidence="8" key="1">
    <citation type="submission" date="2020-06" db="EMBL/GenBank/DDBJ databases">
        <title>Draft genome of Bugula neritina, a colonial animal packing powerful symbionts and potential medicines.</title>
        <authorList>
            <person name="Rayko M."/>
        </authorList>
    </citation>
    <scope>NUCLEOTIDE SEQUENCE [LARGE SCALE GENOMIC DNA]</scope>
    <source>
        <strain evidence="8">Kwan_BN1</strain>
    </source>
</reference>
<comment type="similarity">
    <text evidence="1">Belongs to the histone deacetylase family. HD type 1 subfamily.</text>
</comment>
<sequence length="436" mass="47560">MYEFCQLSGGGSIAGAVKLNKLQTDIAVNWAGGLHHAKKSEASGFCYVNDIVLGILELLKYHQRVLYIDIDIHHGDGVEEAFYTTDRVMTVSFHKYGEYFPGTGDLRDIGAGKGKYYAVNFPLRDGIDDESYEQIFQPVMSKVMEMYQPSAIVLQCGADSLSGDRLGCFNLTLKGHGRCVEFMKRYNLPLLLLGGGGYTIRNVARCWTYETSIALNSDIANELPYNDYFEYYGPDFKLHLSPSNMSNQNTPEYLDKIKCRLFENLRMLPHAPGVQMANIPEDALTTDDKAEADKENPDERMSIRASDKRIACDEDLSDSEDEGDGRKDEQNYKTAKRPKTSAANGDSKQLPEVKPPADAASADKPDEAAKPAADTEKQSMETSSSEPAPAGDAPSQPAAVAAAKPSDETVGEAKADAVATPTTVDAVAVDSSGDKN</sequence>
<dbReference type="EC" id="3.5.1.98" evidence="2"/>
<dbReference type="InterPro" id="IPR023696">
    <property type="entry name" value="Ureohydrolase_dom_sf"/>
</dbReference>
<keyword evidence="9" id="KW-1185">Reference proteome</keyword>
<keyword evidence="3" id="KW-0678">Repressor</keyword>
<protein>
    <recommendedName>
        <fullName evidence="2">histone deacetylase</fullName>
        <ecNumber evidence="2">3.5.1.98</ecNumber>
    </recommendedName>
</protein>
<dbReference type="Pfam" id="PF00850">
    <property type="entry name" value="Hist_deacetyl"/>
    <property type="match status" value="1"/>
</dbReference>
<dbReference type="OrthoDB" id="1918432at2759"/>
<feature type="compositionally biased region" description="Basic and acidic residues" evidence="6">
    <location>
        <begin position="361"/>
        <end position="379"/>
    </location>
</feature>
<name>A0A7J7JPC7_BUGNE</name>
<proteinExistence type="inferred from homology"/>
<keyword evidence="5" id="KW-0156">Chromatin regulator</keyword>
<dbReference type="InterPro" id="IPR023801">
    <property type="entry name" value="His_deacetylse_dom"/>
</dbReference>
<evidence type="ECO:0000256" key="6">
    <source>
        <dbReference type="SAM" id="MobiDB-lite"/>
    </source>
</evidence>
<dbReference type="EMBL" id="VXIV02001977">
    <property type="protein sequence ID" value="KAF6028192.1"/>
    <property type="molecule type" value="Genomic_DNA"/>
</dbReference>
<comment type="caution">
    <text evidence="8">The sequence shown here is derived from an EMBL/GenBank/DDBJ whole genome shotgun (WGS) entry which is preliminary data.</text>
</comment>
<dbReference type="PRINTS" id="PR01270">
    <property type="entry name" value="HDASUPER"/>
</dbReference>
<dbReference type="SUPFAM" id="SSF52768">
    <property type="entry name" value="Arginase/deacetylase"/>
    <property type="match status" value="1"/>
</dbReference>
<dbReference type="AlphaFoldDB" id="A0A7J7JPC7"/>
<dbReference type="InterPro" id="IPR000286">
    <property type="entry name" value="HDACs"/>
</dbReference>
<dbReference type="Gene3D" id="3.40.800.20">
    <property type="entry name" value="Histone deacetylase domain"/>
    <property type="match status" value="1"/>
</dbReference>
<feature type="compositionally biased region" description="Basic and acidic residues" evidence="6">
    <location>
        <begin position="405"/>
        <end position="415"/>
    </location>
</feature>
<evidence type="ECO:0000313" key="8">
    <source>
        <dbReference type="EMBL" id="KAF6028192.1"/>
    </source>
</evidence>
<evidence type="ECO:0000256" key="2">
    <source>
        <dbReference type="ARBA" id="ARBA00012111"/>
    </source>
</evidence>
<evidence type="ECO:0000256" key="4">
    <source>
        <dbReference type="ARBA" id="ARBA00022801"/>
    </source>
</evidence>
<evidence type="ECO:0000259" key="7">
    <source>
        <dbReference type="Pfam" id="PF00850"/>
    </source>
</evidence>
<evidence type="ECO:0000256" key="1">
    <source>
        <dbReference type="ARBA" id="ARBA00006457"/>
    </source>
</evidence>
<dbReference type="FunFam" id="3.40.800.20:FF:000045">
    <property type="entry name" value="Histone deacetylase"/>
    <property type="match status" value="1"/>
</dbReference>
<evidence type="ECO:0000256" key="3">
    <source>
        <dbReference type="ARBA" id="ARBA00022491"/>
    </source>
</evidence>
<evidence type="ECO:0000313" key="9">
    <source>
        <dbReference type="Proteomes" id="UP000593567"/>
    </source>
</evidence>
<feature type="region of interest" description="Disordered" evidence="6">
    <location>
        <begin position="289"/>
        <end position="436"/>
    </location>
</feature>
<dbReference type="InterPro" id="IPR003084">
    <property type="entry name" value="HDAC_I/II"/>
</dbReference>
<dbReference type="PANTHER" id="PTHR10625:SF10">
    <property type="entry name" value="HISTONE DEACETYLASE HDAC1"/>
    <property type="match status" value="1"/>
</dbReference>